<evidence type="ECO:0000256" key="3">
    <source>
        <dbReference type="ARBA" id="ARBA00022530"/>
    </source>
</evidence>
<accession>A0A061ILY7</accession>
<evidence type="ECO:0000256" key="9">
    <source>
        <dbReference type="SAM" id="Phobius"/>
    </source>
</evidence>
<keyword evidence="3" id="KW-0272">Extracellular matrix</keyword>
<feature type="compositionally biased region" description="Polar residues" evidence="8">
    <location>
        <begin position="325"/>
        <end position="339"/>
    </location>
</feature>
<keyword evidence="4" id="KW-0732">Signal</keyword>
<keyword evidence="9" id="KW-0812">Transmembrane</keyword>
<evidence type="ECO:0000256" key="8">
    <source>
        <dbReference type="SAM" id="MobiDB-lite"/>
    </source>
</evidence>
<evidence type="ECO:0000256" key="5">
    <source>
        <dbReference type="ARBA" id="ARBA00022737"/>
    </source>
</evidence>
<evidence type="ECO:0000256" key="2">
    <source>
        <dbReference type="ARBA" id="ARBA00022525"/>
    </source>
</evidence>
<evidence type="ECO:0000256" key="7">
    <source>
        <dbReference type="ARBA" id="ARBA00023180"/>
    </source>
</evidence>
<keyword evidence="6 11" id="KW-0176">Collagen</keyword>
<dbReference type="AlphaFoldDB" id="A0A061ILY7"/>
<feature type="region of interest" description="Disordered" evidence="8">
    <location>
        <begin position="322"/>
        <end position="349"/>
    </location>
</feature>
<keyword evidence="7" id="KW-0325">Glycoprotein</keyword>
<feature type="region of interest" description="Disordered" evidence="8">
    <location>
        <begin position="515"/>
        <end position="545"/>
    </location>
</feature>
<name>A0A061ILY7_CRIGR</name>
<evidence type="ECO:0000256" key="1">
    <source>
        <dbReference type="ARBA" id="ARBA00004498"/>
    </source>
</evidence>
<keyword evidence="5" id="KW-0677">Repeat</keyword>
<keyword evidence="9" id="KW-1133">Transmembrane helix</keyword>
<protein>
    <submittedName>
        <fullName evidence="11">Collagen alpha-1(XXVII) chain-like protein</fullName>
    </submittedName>
</protein>
<dbReference type="Gene3D" id="2.60.120.200">
    <property type="match status" value="1"/>
</dbReference>
<evidence type="ECO:0000259" key="10">
    <source>
        <dbReference type="SMART" id="SM00210"/>
    </source>
</evidence>
<proteinExistence type="predicted"/>
<dbReference type="FunFam" id="2.60.120.200:FF:000085">
    <property type="entry name" value="collagen alpha-1(XXVII) chain isoform X1"/>
    <property type="match status" value="1"/>
</dbReference>
<dbReference type="SUPFAM" id="SSF49899">
    <property type="entry name" value="Concanavalin A-like lectins/glucanases"/>
    <property type="match status" value="1"/>
</dbReference>
<evidence type="ECO:0000256" key="4">
    <source>
        <dbReference type="ARBA" id="ARBA00022729"/>
    </source>
</evidence>
<evidence type="ECO:0000313" key="11">
    <source>
        <dbReference type="EMBL" id="ERE88796.1"/>
    </source>
</evidence>
<evidence type="ECO:0000313" key="12">
    <source>
        <dbReference type="Proteomes" id="UP000030759"/>
    </source>
</evidence>
<dbReference type="InterPro" id="IPR013320">
    <property type="entry name" value="ConA-like_dom_sf"/>
</dbReference>
<dbReference type="Proteomes" id="UP000030759">
    <property type="component" value="Unassembled WGS sequence"/>
</dbReference>
<feature type="transmembrane region" description="Helical" evidence="9">
    <location>
        <begin position="21"/>
        <end position="39"/>
    </location>
</feature>
<keyword evidence="9" id="KW-0472">Membrane</keyword>
<feature type="compositionally biased region" description="Pro residues" evidence="8">
    <location>
        <begin position="522"/>
        <end position="531"/>
    </location>
</feature>
<feature type="compositionally biased region" description="Basic and acidic residues" evidence="8">
    <location>
        <begin position="340"/>
        <end position="349"/>
    </location>
</feature>
<comment type="subcellular location">
    <subcellularLocation>
        <location evidence="1">Secreted</location>
        <location evidence="1">Extracellular space</location>
        <location evidence="1">Extracellular matrix</location>
    </subcellularLocation>
</comment>
<reference evidence="12" key="1">
    <citation type="journal article" date="2013" name="Nat. Biotechnol.">
        <title>Chinese hamster genome sequenced from sorted chromosomes.</title>
        <authorList>
            <person name="Brinkrolf K."/>
            <person name="Rupp O."/>
            <person name="Laux H."/>
            <person name="Kollin F."/>
            <person name="Ernst W."/>
            <person name="Linke B."/>
            <person name="Kofler R."/>
            <person name="Romand S."/>
            <person name="Hesse F."/>
            <person name="Budach W.E."/>
            <person name="Galosy S."/>
            <person name="Muller D."/>
            <person name="Noll T."/>
            <person name="Wienberg J."/>
            <person name="Jostock T."/>
            <person name="Leonard M."/>
            <person name="Grillari J."/>
            <person name="Tauch A."/>
            <person name="Goesmann A."/>
            <person name="Helk B."/>
            <person name="Mott J.E."/>
            <person name="Puhler A."/>
            <person name="Borth N."/>
        </authorList>
    </citation>
    <scope>NUCLEOTIDE SEQUENCE [LARGE SCALE GENOMIC DNA]</scope>
    <source>
        <strain evidence="12">17A/GY</strain>
    </source>
</reference>
<evidence type="ECO:0000256" key="6">
    <source>
        <dbReference type="ARBA" id="ARBA00023119"/>
    </source>
</evidence>
<dbReference type="EMBL" id="KE665424">
    <property type="protein sequence ID" value="ERE88796.1"/>
    <property type="molecule type" value="Genomic_DNA"/>
</dbReference>
<keyword evidence="2" id="KW-0964">Secreted</keyword>
<organism evidence="11 12">
    <name type="scientific">Cricetulus griseus</name>
    <name type="common">Chinese hamster</name>
    <name type="synonym">Cricetulus barabensis griseus</name>
    <dbReference type="NCBI Taxonomy" id="10029"/>
    <lineage>
        <taxon>Eukaryota</taxon>
        <taxon>Metazoa</taxon>
        <taxon>Chordata</taxon>
        <taxon>Craniata</taxon>
        <taxon>Vertebrata</taxon>
        <taxon>Euteleostomi</taxon>
        <taxon>Mammalia</taxon>
        <taxon>Eutheria</taxon>
        <taxon>Euarchontoglires</taxon>
        <taxon>Glires</taxon>
        <taxon>Rodentia</taxon>
        <taxon>Myomorpha</taxon>
        <taxon>Muroidea</taxon>
        <taxon>Cricetidae</taxon>
        <taxon>Cricetinae</taxon>
        <taxon>Cricetulus</taxon>
    </lineage>
</organism>
<dbReference type="InterPro" id="IPR048287">
    <property type="entry name" value="TSPN-like_N"/>
</dbReference>
<feature type="domain" description="Thrombospondin-like N-terminal" evidence="10">
    <location>
        <begin position="41"/>
        <end position="228"/>
    </location>
</feature>
<sequence length="580" mass="64807">MHLGAYKTRHGKVSPTTKTKLLLRFIVLCVVCITVHAQGQGIDILHQLGIGGKDVRHTSSATAVPSSSTPLPQRVHLTEFGVILKNNAYIEAPLANILPVSLRQPLTVLIGLQSHKVNNAFLFSIRNKNRLQLGVQLLPKKLVVHVGGKQSVVFNYSAHDERWHSLAITLRDRVVSMFVECGKRYFSGETTSEVQTFDSHSVFTLGSMNNNSVHFEGIVCQLDIIPSTEASADYCRSMKQQCPQADTSQAETSLPHTAVMPTRHPEHTPLPKGFGEAELPRKAFIEQTPFPKRFGETELPKKTFTDHTPVPKGFSEAELPRKTFSDGQNIPNIRNNNSDTVHKSQEHQISRPQVMSFHSGNVSAVTLENYRIEPKEFTTEEEMHLNLSVSHHHPREARIRTAGSDNFTQHNKEAAGLPVPKQAAPNVAHTNQEAMTNLKKAITANLHTNELMEMEQNLNNTLYRPSVDNHLELRKEGEFYPDATYPIENSYEAMPYDYYYYEDYRAMLDMEYMRGPKGDTGPPGPPGPVGIPGPSGKRGPRTDETLSLFAGHSGTTWKSWVTWVARSKGEKFLLSITSFS</sequence>
<dbReference type="SMART" id="SM00210">
    <property type="entry name" value="TSPN"/>
    <property type="match status" value="1"/>
</dbReference>
<dbReference type="GO" id="GO:0005581">
    <property type="term" value="C:collagen trimer"/>
    <property type="evidence" value="ECO:0007669"/>
    <property type="project" value="UniProtKB-KW"/>
</dbReference>
<dbReference type="Gene3D" id="1.20.5.320">
    <property type="entry name" value="6-Phosphogluconate Dehydrogenase, domain 3"/>
    <property type="match status" value="1"/>
</dbReference>
<gene>
    <name evidence="11" type="ORF">H671_1g2799</name>
</gene>